<dbReference type="GO" id="GO:0003677">
    <property type="term" value="F:DNA binding"/>
    <property type="evidence" value="ECO:0007669"/>
    <property type="project" value="UniProtKB-KW"/>
</dbReference>
<dbReference type="Gene3D" id="1.10.260.40">
    <property type="entry name" value="lambda repressor-like DNA-binding domains"/>
    <property type="match status" value="1"/>
</dbReference>
<evidence type="ECO:0000256" key="1">
    <source>
        <dbReference type="ARBA" id="ARBA00023125"/>
    </source>
</evidence>
<gene>
    <name evidence="3" type="ORF">AVDCRST_MAG35-3018</name>
</gene>
<evidence type="ECO:0000313" key="3">
    <source>
        <dbReference type="EMBL" id="CAA9436769.1"/>
    </source>
</evidence>
<dbReference type="SUPFAM" id="SSF47413">
    <property type="entry name" value="lambda repressor-like DNA-binding domains"/>
    <property type="match status" value="1"/>
</dbReference>
<reference evidence="3" key="1">
    <citation type="submission" date="2020-02" db="EMBL/GenBank/DDBJ databases">
        <authorList>
            <person name="Meier V. D."/>
        </authorList>
    </citation>
    <scope>NUCLEOTIDE SEQUENCE</scope>
    <source>
        <strain evidence="3">AVDCRST_MAG35</strain>
    </source>
</reference>
<dbReference type="AlphaFoldDB" id="A0A6J4QG92"/>
<dbReference type="EMBL" id="CADCUY010000575">
    <property type="protein sequence ID" value="CAA9436769.1"/>
    <property type="molecule type" value="Genomic_DNA"/>
</dbReference>
<dbReference type="InterPro" id="IPR010982">
    <property type="entry name" value="Lambda_DNA-bd_dom_sf"/>
</dbReference>
<evidence type="ECO:0000259" key="2">
    <source>
        <dbReference type="PROSITE" id="PS50943"/>
    </source>
</evidence>
<dbReference type="PANTHER" id="PTHR46797:SF1">
    <property type="entry name" value="METHYLPHOSPHONATE SYNTHASE"/>
    <property type="match status" value="1"/>
</dbReference>
<dbReference type="CDD" id="cd00093">
    <property type="entry name" value="HTH_XRE"/>
    <property type="match status" value="1"/>
</dbReference>
<accession>A0A6J4QG92</accession>
<dbReference type="GO" id="GO:0003700">
    <property type="term" value="F:DNA-binding transcription factor activity"/>
    <property type="evidence" value="ECO:0007669"/>
    <property type="project" value="TreeGrafter"/>
</dbReference>
<name>A0A6J4QG92_9ACTN</name>
<dbReference type="PANTHER" id="PTHR46797">
    <property type="entry name" value="HTH-TYPE TRANSCRIPTIONAL REGULATOR"/>
    <property type="match status" value="1"/>
</dbReference>
<dbReference type="InterPro" id="IPR001387">
    <property type="entry name" value="Cro/C1-type_HTH"/>
</dbReference>
<proteinExistence type="predicted"/>
<keyword evidence="1" id="KW-0238">DNA-binding</keyword>
<dbReference type="SMART" id="SM00530">
    <property type="entry name" value="HTH_XRE"/>
    <property type="match status" value="1"/>
</dbReference>
<dbReference type="GO" id="GO:0005829">
    <property type="term" value="C:cytosol"/>
    <property type="evidence" value="ECO:0007669"/>
    <property type="project" value="TreeGrafter"/>
</dbReference>
<dbReference type="InterPro" id="IPR050807">
    <property type="entry name" value="TransReg_Diox_bact_type"/>
</dbReference>
<protein>
    <submittedName>
        <fullName evidence="3">Transcriptional regulator, Xre family</fullName>
    </submittedName>
</protein>
<sequence>MSRVRVAALDDAVPAPPSEVRSGDSITVGRRVRHYRTAAGLTLAALGEQVGATASALSLLENGRREPRLSLLQGLARALSVPLADLLAADPPPSRRAALEIALERAQRRPGFAALGLAPVRPGKRMPVEALESLVALHTELARRDRASASTPEEARRANTELRLLMQAHDNHLPELEDLAESAVRSAGYTGGALTHRAVARMAADLGFTIVHADDLPHSTRSVTDLAGGRIYLPPASIPGGHGLRSLALQALAHRILDHEHPVDYADFLRQRLEINYFAAACLMPRTAATEHLSAARAAKDLAVEDFRDAFGVTHEAAAHRLTNLATTALGIRLHFLRTGEDGALYRGYSNDGVPLPQDDTGAIEGQPVCRRWQARAVFTTRSRTTENYQYTDTPAGTYWCSTQTAAGTTSAGGPTGAFSITVGVPYAHAKWFRGRDTTVRNASRCPDEGCCRRPPVELTERWRPRAWPSAHLHAHVLAPLPRGDFPGVDDAEVYAFLEARSP</sequence>
<dbReference type="PROSITE" id="PS50943">
    <property type="entry name" value="HTH_CROC1"/>
    <property type="match status" value="1"/>
</dbReference>
<organism evidence="3">
    <name type="scientific">uncultured Quadrisphaera sp</name>
    <dbReference type="NCBI Taxonomy" id="904978"/>
    <lineage>
        <taxon>Bacteria</taxon>
        <taxon>Bacillati</taxon>
        <taxon>Actinomycetota</taxon>
        <taxon>Actinomycetes</taxon>
        <taxon>Kineosporiales</taxon>
        <taxon>Kineosporiaceae</taxon>
        <taxon>Quadrisphaera</taxon>
        <taxon>environmental samples</taxon>
    </lineage>
</organism>
<dbReference type="Pfam" id="PF13560">
    <property type="entry name" value="HTH_31"/>
    <property type="match status" value="1"/>
</dbReference>
<feature type="domain" description="HTH cro/C1-type" evidence="2">
    <location>
        <begin position="32"/>
        <end position="86"/>
    </location>
</feature>